<sequence length="220" mass="25141">MEPDHTQPMLSSNSCIKRLVKECCPTAFLSVISGSNLASSQPRHQSLRLFSLEILKKNTSSVSILVIWWNSEPVLWNKLEDEATAAEGIFAFHTLKHYNSYNVMACTYGLLKATFSDSDIAKKFYCGKTKTEASLNSFTRDVVRQLDESLDRDKLQSTIKFLLDKNVSTDDVKCFYQFCNLKKYVNQHGDEFANLQAHQKWTKYFESSNIVCHSELLKIA</sequence>
<accession>A0ABQ8SZ42</accession>
<reference evidence="1 2" key="1">
    <citation type="journal article" date="2022" name="Allergy">
        <title>Genome assembly and annotation of Periplaneta americana reveal a comprehensive cockroach allergen profile.</title>
        <authorList>
            <person name="Wang L."/>
            <person name="Xiong Q."/>
            <person name="Saelim N."/>
            <person name="Wang L."/>
            <person name="Nong W."/>
            <person name="Wan A.T."/>
            <person name="Shi M."/>
            <person name="Liu X."/>
            <person name="Cao Q."/>
            <person name="Hui J.H.L."/>
            <person name="Sookrung N."/>
            <person name="Leung T.F."/>
            <person name="Tungtrongchitr A."/>
            <person name="Tsui S.K.W."/>
        </authorList>
    </citation>
    <scope>NUCLEOTIDE SEQUENCE [LARGE SCALE GENOMIC DNA]</scope>
    <source>
        <strain evidence="1">PWHHKU_190912</strain>
    </source>
</reference>
<dbReference type="EMBL" id="JAJSOF020000019">
    <property type="protein sequence ID" value="KAJ4438991.1"/>
    <property type="molecule type" value="Genomic_DNA"/>
</dbReference>
<evidence type="ECO:0000313" key="2">
    <source>
        <dbReference type="Proteomes" id="UP001148838"/>
    </source>
</evidence>
<gene>
    <name evidence="1" type="ORF">ANN_14946</name>
</gene>
<protein>
    <submittedName>
        <fullName evidence="1">Uncharacterized protein</fullName>
    </submittedName>
</protein>
<organism evidence="1 2">
    <name type="scientific">Periplaneta americana</name>
    <name type="common">American cockroach</name>
    <name type="synonym">Blatta americana</name>
    <dbReference type="NCBI Taxonomy" id="6978"/>
    <lineage>
        <taxon>Eukaryota</taxon>
        <taxon>Metazoa</taxon>
        <taxon>Ecdysozoa</taxon>
        <taxon>Arthropoda</taxon>
        <taxon>Hexapoda</taxon>
        <taxon>Insecta</taxon>
        <taxon>Pterygota</taxon>
        <taxon>Neoptera</taxon>
        <taxon>Polyneoptera</taxon>
        <taxon>Dictyoptera</taxon>
        <taxon>Blattodea</taxon>
        <taxon>Blattoidea</taxon>
        <taxon>Blattidae</taxon>
        <taxon>Blattinae</taxon>
        <taxon>Periplaneta</taxon>
    </lineage>
</organism>
<dbReference type="Proteomes" id="UP001148838">
    <property type="component" value="Unassembled WGS sequence"/>
</dbReference>
<comment type="caution">
    <text evidence="1">The sequence shown here is derived from an EMBL/GenBank/DDBJ whole genome shotgun (WGS) entry which is preliminary data.</text>
</comment>
<evidence type="ECO:0000313" key="1">
    <source>
        <dbReference type="EMBL" id="KAJ4438991.1"/>
    </source>
</evidence>
<keyword evidence="2" id="KW-1185">Reference proteome</keyword>
<name>A0ABQ8SZ42_PERAM</name>
<proteinExistence type="predicted"/>